<proteinExistence type="predicted"/>
<dbReference type="EMBL" id="CP041663">
    <property type="protein sequence ID" value="QDY88669.1"/>
    <property type="molecule type" value="Genomic_DNA"/>
</dbReference>
<organism evidence="2 3">
    <name type="scientific">Mycoplasma anserisalpingitidis</name>
    <dbReference type="NCBI Taxonomy" id="519450"/>
    <lineage>
        <taxon>Bacteria</taxon>
        <taxon>Bacillati</taxon>
        <taxon>Mycoplasmatota</taxon>
        <taxon>Mollicutes</taxon>
        <taxon>Mycoplasmataceae</taxon>
        <taxon>Mycoplasma</taxon>
    </lineage>
</organism>
<dbReference type="OrthoDB" id="9985861at2"/>
<keyword evidence="1" id="KW-0812">Transmembrane</keyword>
<feature type="transmembrane region" description="Helical" evidence="1">
    <location>
        <begin position="39"/>
        <end position="57"/>
    </location>
</feature>
<evidence type="ECO:0000313" key="3">
    <source>
        <dbReference type="Proteomes" id="UP000317512"/>
    </source>
</evidence>
<keyword evidence="1" id="KW-1133">Transmembrane helix</keyword>
<gene>
    <name evidence="2" type="ORF">FOY43_03345</name>
</gene>
<feature type="transmembrane region" description="Helical" evidence="1">
    <location>
        <begin position="69"/>
        <end position="89"/>
    </location>
</feature>
<dbReference type="AlphaFoldDB" id="A0A5B8K1N7"/>
<sequence length="108" mass="12122">MLNKSELKSTRNIAICVLVLASISFLMLILGWILPILWVTRYIFSLVNFILMIIIAVKSSKIDRTSMILIIIGIFIPPVGIIGLIILLVKITSLLKEEDVNEQAQITE</sequence>
<reference evidence="3" key="1">
    <citation type="submission" date="2019-07" db="EMBL/GenBank/DDBJ databases">
        <title>Complete genome sequences of three Mycoplasma sp. 1220 strains.</title>
        <authorList>
            <person name="Grozner D."/>
            <person name="Forro B."/>
            <person name="Kovacs A.B."/>
            <person name="Marton S."/>
            <person name="Banyai K."/>
            <person name="Kreizinger Z."/>
            <person name="Sulyok K.M."/>
            <person name="Gyuranecz M."/>
        </authorList>
    </citation>
    <scope>NUCLEOTIDE SEQUENCE [LARGE SCALE GENOMIC DNA]</scope>
    <source>
        <strain evidence="3">MYCAV93</strain>
    </source>
</reference>
<protein>
    <submittedName>
        <fullName evidence="2">Uncharacterized protein</fullName>
    </submittedName>
</protein>
<evidence type="ECO:0000256" key="1">
    <source>
        <dbReference type="SAM" id="Phobius"/>
    </source>
</evidence>
<dbReference type="RefSeq" id="WP_146309121.1">
    <property type="nucleotide sequence ID" value="NZ_CP041663.1"/>
</dbReference>
<feature type="transmembrane region" description="Helical" evidence="1">
    <location>
        <begin position="12"/>
        <end position="33"/>
    </location>
</feature>
<accession>A0A5B8K1N7</accession>
<evidence type="ECO:0000313" key="2">
    <source>
        <dbReference type="EMBL" id="QDY88669.1"/>
    </source>
</evidence>
<dbReference type="Proteomes" id="UP000317512">
    <property type="component" value="Chromosome"/>
</dbReference>
<name>A0A5B8K1N7_9MOLU</name>
<keyword evidence="1" id="KW-0472">Membrane</keyword>